<dbReference type="AlphaFoldDB" id="K9UE00"/>
<sequence>MLSMPEIIQLTIWDRLDLATTNSVGADFLGLLTEVDESIDRLLPEDKLEAAGEAIRRLGEIYADRSAMQLSEIEYLFRPEQEPVMSLDAFDRRGGAQASLCATINAGGSGAVY</sequence>
<reference evidence="1 2" key="1">
    <citation type="submission" date="2012-05" db="EMBL/GenBank/DDBJ databases">
        <title>Finished chromosome of genome of Chamaesiphon sp. PCC 6605.</title>
        <authorList>
            <consortium name="US DOE Joint Genome Institute"/>
            <person name="Gugger M."/>
            <person name="Coursin T."/>
            <person name="Rippka R."/>
            <person name="Tandeau De Marsac N."/>
            <person name="Huntemann M."/>
            <person name="Wei C.-L."/>
            <person name="Han J."/>
            <person name="Detter J.C."/>
            <person name="Han C."/>
            <person name="Tapia R."/>
            <person name="Chen A."/>
            <person name="Kyrpides N."/>
            <person name="Mavromatis K."/>
            <person name="Markowitz V."/>
            <person name="Szeto E."/>
            <person name="Ivanova N."/>
            <person name="Pagani I."/>
            <person name="Pati A."/>
            <person name="Goodwin L."/>
            <person name="Nordberg H.P."/>
            <person name="Cantor M.N."/>
            <person name="Hua S.X."/>
            <person name="Woyke T."/>
            <person name="Kerfeld C.A."/>
        </authorList>
    </citation>
    <scope>NUCLEOTIDE SEQUENCE [LARGE SCALE GENOMIC DNA]</scope>
    <source>
        <strain evidence="2">ATCC 27169 / PCC 6605</strain>
    </source>
</reference>
<evidence type="ECO:0000313" key="2">
    <source>
        <dbReference type="Proteomes" id="UP000010366"/>
    </source>
</evidence>
<accession>K9UE00</accession>
<evidence type="ECO:0000313" key="1">
    <source>
        <dbReference type="EMBL" id="AFY92429.1"/>
    </source>
</evidence>
<dbReference type="Proteomes" id="UP000010366">
    <property type="component" value="Chromosome"/>
</dbReference>
<dbReference type="STRING" id="1173020.Cha6605_1215"/>
<protein>
    <submittedName>
        <fullName evidence="1">Uncharacterized protein</fullName>
    </submittedName>
</protein>
<keyword evidence="2" id="KW-1185">Reference proteome</keyword>
<dbReference type="HOGENOM" id="CLU_2129007_0_0_3"/>
<dbReference type="KEGG" id="cmp:Cha6605_1215"/>
<organism evidence="1 2">
    <name type="scientific">Chamaesiphon minutus (strain ATCC 27169 / PCC 6605)</name>
    <dbReference type="NCBI Taxonomy" id="1173020"/>
    <lineage>
        <taxon>Bacteria</taxon>
        <taxon>Bacillati</taxon>
        <taxon>Cyanobacteriota</taxon>
        <taxon>Cyanophyceae</taxon>
        <taxon>Gomontiellales</taxon>
        <taxon>Chamaesiphonaceae</taxon>
        <taxon>Chamaesiphon</taxon>
    </lineage>
</organism>
<proteinExistence type="predicted"/>
<dbReference type="EMBL" id="CP003600">
    <property type="protein sequence ID" value="AFY92429.1"/>
    <property type="molecule type" value="Genomic_DNA"/>
</dbReference>
<gene>
    <name evidence="1" type="ORF">Cha6605_1215</name>
</gene>
<name>K9UE00_CHAP6</name>